<dbReference type="VEuPathDB" id="PiroplasmaDB:BMR1_03g04295"/>
<sequence length="544" mass="62424">MPILLSGNTTHISRKIITKCESIGHSCCFSVESTNLVSNKVLKAPRSWSNNLASTIPHGEYRKWLNKMLLILHAKNATSFWCTEKLKLLEFSLATYKISTLTRNNYFNQLLHHLDKTKGSLLAGDNTKYINICKNISTNKDNSRDSDDEQSRSQYFSMLDSEIRGLHFQLSPTLAQYENKNNLIKALVPILEGKTKGKFYPFGSCESGFWVRGSDVDACLVIPGCDTRSQWLHKLRLIKRALSSVPGISFIRIIHANVPIAKIFNEENANVCDISINNTVALENTLFVKVLNKIDYRTSQLGRIIKYWASCRKINNRAQGTMSSYTLLLMLFHFLQNRKPPILPKYMDIKKDDSRPYIIPDDNNNNESMLAESPDHDQEMDEIEDLDEEQPREPSTEDDLIGNIKNPPFLDNLNEILERNQFLGTNSESLGELLYHFFEFFGDEQFEQGRTIDIHNNTVDTNNKEVLIVRCPLTGKNVNPFSPRIWQSIHGEFRRMKILLQSQNCLAIMCEVVSDPPLKREVKEKIAKRKEMKKLAEEIESLTL</sequence>
<dbReference type="Gene3D" id="1.10.1410.10">
    <property type="match status" value="1"/>
</dbReference>
<dbReference type="Proteomes" id="UP000002899">
    <property type="component" value="Chromosome III"/>
</dbReference>
<dbReference type="GO" id="GO:0031123">
    <property type="term" value="P:RNA 3'-end processing"/>
    <property type="evidence" value="ECO:0007669"/>
    <property type="project" value="TreeGrafter"/>
</dbReference>
<reference evidence="3 4" key="3">
    <citation type="journal article" date="2016" name="Sci. Rep.">
        <title>Genome-wide diversity and gene expression profiling of Babesia microti isolates identify polymorphic genes that mediate host-pathogen interactions.</title>
        <authorList>
            <person name="Silva J.C."/>
            <person name="Cornillot E."/>
            <person name="McCracken C."/>
            <person name="Usmani-Brown S."/>
            <person name="Dwivedi A."/>
            <person name="Ifeonu O.O."/>
            <person name="Crabtree J."/>
            <person name="Gotia H.T."/>
            <person name="Virji A.Z."/>
            <person name="Reynes C."/>
            <person name="Colinge J."/>
            <person name="Kumar V."/>
            <person name="Lawres L."/>
            <person name="Pazzi J.E."/>
            <person name="Pablo J.V."/>
            <person name="Hung C."/>
            <person name="Brancato J."/>
            <person name="Kumari P."/>
            <person name="Orvis J."/>
            <person name="Tretina K."/>
            <person name="Chibucos M."/>
            <person name="Ott S."/>
            <person name="Sadzewicz L."/>
            <person name="Sengamalay N."/>
            <person name="Shetty A.C."/>
            <person name="Su Q."/>
            <person name="Tallon L."/>
            <person name="Fraser C.M."/>
            <person name="Frutos R."/>
            <person name="Molina D.M."/>
            <person name="Krause P.J."/>
            <person name="Ben Mamoun C."/>
        </authorList>
    </citation>
    <scope>NUCLEOTIDE SEQUENCE [LARGE SCALE GENOMIC DNA]</scope>
    <source>
        <strain evidence="3 4">RI</strain>
    </source>
</reference>
<keyword evidence="4" id="KW-1185">Reference proteome</keyword>
<dbReference type="Pfam" id="PF22600">
    <property type="entry name" value="MTPAP-like_central"/>
    <property type="match status" value="1"/>
</dbReference>
<dbReference type="EC" id="2.7.7.19" evidence="3"/>
<feature type="region of interest" description="Disordered" evidence="1">
    <location>
        <begin position="357"/>
        <end position="404"/>
    </location>
</feature>
<dbReference type="AlphaFoldDB" id="A0A1R4ACB2"/>
<proteinExistence type="predicted"/>
<dbReference type="GO" id="GO:1990817">
    <property type="term" value="F:poly(A) RNA polymerase activity"/>
    <property type="evidence" value="ECO:0007669"/>
    <property type="project" value="UniProtKB-EC"/>
</dbReference>
<dbReference type="InterPro" id="IPR043519">
    <property type="entry name" value="NT_sf"/>
</dbReference>
<feature type="domain" description="Poly(A) RNA polymerase mitochondrial-like central palm" evidence="2">
    <location>
        <begin position="159"/>
        <end position="289"/>
    </location>
</feature>
<dbReference type="EMBL" id="LN871598">
    <property type="protein sequence ID" value="SJK86659.1"/>
    <property type="molecule type" value="Genomic_DNA"/>
</dbReference>
<dbReference type="PANTHER" id="PTHR12271:SF40">
    <property type="entry name" value="POLY(A) RNA POLYMERASE GLD2"/>
    <property type="match status" value="1"/>
</dbReference>
<evidence type="ECO:0000313" key="4">
    <source>
        <dbReference type="Proteomes" id="UP000002899"/>
    </source>
</evidence>
<dbReference type="RefSeq" id="XP_021338789.1">
    <property type="nucleotide sequence ID" value="XM_021482249.1"/>
</dbReference>
<dbReference type="PANTHER" id="PTHR12271">
    <property type="entry name" value="POLY A POLYMERASE CID PAP -RELATED"/>
    <property type="match status" value="1"/>
</dbReference>
<dbReference type="Gene3D" id="3.30.460.10">
    <property type="entry name" value="Beta Polymerase, domain 2"/>
    <property type="match status" value="1"/>
</dbReference>
<evidence type="ECO:0000259" key="2">
    <source>
        <dbReference type="Pfam" id="PF22600"/>
    </source>
</evidence>
<protein>
    <submittedName>
        <fullName evidence="3">Poly(A) RNA polymerase cid11</fullName>
        <ecNumber evidence="3">2.7.7.19</ecNumber>
    </submittedName>
</protein>
<dbReference type="CDD" id="cd05402">
    <property type="entry name" value="NT_PAP_TUTase"/>
    <property type="match status" value="1"/>
</dbReference>
<evidence type="ECO:0000256" key="1">
    <source>
        <dbReference type="SAM" id="MobiDB-lite"/>
    </source>
</evidence>
<keyword evidence="3" id="KW-0548">Nucleotidyltransferase</keyword>
<accession>A0A1R4ACB2</accession>
<evidence type="ECO:0000313" key="3">
    <source>
        <dbReference type="EMBL" id="SJK86659.1"/>
    </source>
</evidence>
<gene>
    <name evidence="3" type="ORF">BMR1_03g04295</name>
</gene>
<dbReference type="OrthoDB" id="2274644at2759"/>
<dbReference type="InterPro" id="IPR054708">
    <property type="entry name" value="MTPAP-like_central"/>
</dbReference>
<reference evidence="3 4" key="2">
    <citation type="journal article" date="2013" name="PLoS ONE">
        <title>Whole genome mapping and re-organization of the nuclear and mitochondrial genomes of Babesia microti isolates.</title>
        <authorList>
            <person name="Cornillot E."/>
            <person name="Dassouli A."/>
            <person name="Garg A."/>
            <person name="Pachikara N."/>
            <person name="Randazzo S."/>
            <person name="Depoix D."/>
            <person name="Carcy B."/>
            <person name="Delbecq S."/>
            <person name="Frutos R."/>
            <person name="Silva J.C."/>
            <person name="Sutton R."/>
            <person name="Krause P.J."/>
            <person name="Mamoun C.B."/>
        </authorList>
    </citation>
    <scope>NUCLEOTIDE SEQUENCE [LARGE SCALE GENOMIC DNA]</scope>
    <source>
        <strain evidence="3 4">RI</strain>
    </source>
</reference>
<feature type="compositionally biased region" description="Acidic residues" evidence="1">
    <location>
        <begin position="378"/>
        <end position="388"/>
    </location>
</feature>
<organism evidence="3 4">
    <name type="scientific">Babesia microti (strain RI)</name>
    <dbReference type="NCBI Taxonomy" id="1133968"/>
    <lineage>
        <taxon>Eukaryota</taxon>
        <taxon>Sar</taxon>
        <taxon>Alveolata</taxon>
        <taxon>Apicomplexa</taxon>
        <taxon>Aconoidasida</taxon>
        <taxon>Piroplasmida</taxon>
        <taxon>Babesiidae</taxon>
        <taxon>Babesia</taxon>
    </lineage>
</organism>
<keyword evidence="3" id="KW-0808">Transferase</keyword>
<name>A0A1R4ACB2_BABMR</name>
<dbReference type="SUPFAM" id="SSF81301">
    <property type="entry name" value="Nucleotidyltransferase"/>
    <property type="match status" value="1"/>
</dbReference>
<reference evidence="3 4" key="1">
    <citation type="journal article" date="2012" name="Nucleic Acids Res.">
        <title>Sequencing of the smallest Apicomplexan genome from the human pathogen Babesia microti.</title>
        <authorList>
            <person name="Cornillot E."/>
            <person name="Hadj-Kaddour K."/>
            <person name="Dassouli A."/>
            <person name="Noel B."/>
            <person name="Ranwez V."/>
            <person name="Vacherie B."/>
            <person name="Augagneur Y."/>
            <person name="Bres V."/>
            <person name="Duclos A."/>
            <person name="Randazzo S."/>
            <person name="Carcy B."/>
            <person name="Debierre-Grockiego F."/>
            <person name="Delbecq S."/>
            <person name="Moubri-Menage K."/>
            <person name="Shams-Eldin H."/>
            <person name="Usmani-Brown S."/>
            <person name="Bringaud F."/>
            <person name="Wincker P."/>
            <person name="Vivares C.P."/>
            <person name="Schwarz R.T."/>
            <person name="Schetters T.P."/>
            <person name="Krause P.J."/>
            <person name="Gorenflot A."/>
            <person name="Berry V."/>
            <person name="Barbe V."/>
            <person name="Ben Mamoun C."/>
        </authorList>
    </citation>
    <scope>NUCLEOTIDE SEQUENCE [LARGE SCALE GENOMIC DNA]</scope>
    <source>
        <strain evidence="3 4">RI</strain>
    </source>
</reference>
<dbReference type="KEGG" id="bmic:BMR1_03g04295"/>
<dbReference type="GeneID" id="24425505"/>
<dbReference type="SUPFAM" id="SSF81631">
    <property type="entry name" value="PAP/OAS1 substrate-binding domain"/>
    <property type="match status" value="1"/>
</dbReference>